<dbReference type="SFLD" id="SFLDG01129">
    <property type="entry name" value="C1.5:_HAD__Beta-PGM__Phosphata"/>
    <property type="match status" value="1"/>
</dbReference>
<evidence type="ECO:0000313" key="2">
    <source>
        <dbReference type="Proteomes" id="UP000094801"/>
    </source>
</evidence>
<keyword evidence="2" id="KW-1185">Reference proteome</keyword>
<dbReference type="PANTHER" id="PTHR43481">
    <property type="entry name" value="FRUCTOSE-1-PHOSPHATE PHOSPHATASE"/>
    <property type="match status" value="1"/>
</dbReference>
<dbReference type="SFLD" id="SFLDS00003">
    <property type="entry name" value="Haloacid_Dehalogenase"/>
    <property type="match status" value="1"/>
</dbReference>
<dbReference type="EMBL" id="KV453854">
    <property type="protein sequence ID" value="ODV85089.1"/>
    <property type="molecule type" value="Genomic_DNA"/>
</dbReference>
<organism evidence="1 2">
    <name type="scientific">[Candida] arabinofermentans NRRL YB-2248</name>
    <dbReference type="NCBI Taxonomy" id="983967"/>
    <lineage>
        <taxon>Eukaryota</taxon>
        <taxon>Fungi</taxon>
        <taxon>Dikarya</taxon>
        <taxon>Ascomycota</taxon>
        <taxon>Saccharomycotina</taxon>
        <taxon>Pichiomycetes</taxon>
        <taxon>Pichiales</taxon>
        <taxon>Pichiaceae</taxon>
        <taxon>Ogataea</taxon>
        <taxon>Ogataea/Candida clade</taxon>
    </lineage>
</organism>
<dbReference type="Gene3D" id="1.10.150.240">
    <property type="entry name" value="Putative phosphatase, domain 2"/>
    <property type="match status" value="1"/>
</dbReference>
<dbReference type="Proteomes" id="UP000094801">
    <property type="component" value="Unassembled WGS sequence"/>
</dbReference>
<gene>
    <name evidence="1" type="ORF">CANARDRAFT_176493</name>
</gene>
<dbReference type="AlphaFoldDB" id="A0A1E4T015"/>
<dbReference type="PANTHER" id="PTHR43481:SF4">
    <property type="entry name" value="GLYCEROL-1-PHOSPHATE PHOSPHOHYDROLASE 1-RELATED"/>
    <property type="match status" value="1"/>
</dbReference>
<evidence type="ECO:0000313" key="1">
    <source>
        <dbReference type="EMBL" id="ODV85089.1"/>
    </source>
</evidence>
<dbReference type="InterPro" id="IPR051806">
    <property type="entry name" value="HAD-like_SPP"/>
</dbReference>
<dbReference type="Pfam" id="PF00702">
    <property type="entry name" value="Hydrolase"/>
    <property type="match status" value="1"/>
</dbReference>
<dbReference type="OrthoDB" id="40579at2759"/>
<reference evidence="2" key="1">
    <citation type="submission" date="2016-04" db="EMBL/GenBank/DDBJ databases">
        <title>Comparative genomics of biotechnologically important yeasts.</title>
        <authorList>
            <consortium name="DOE Joint Genome Institute"/>
            <person name="Riley R."/>
            <person name="Haridas S."/>
            <person name="Wolfe K.H."/>
            <person name="Lopes M.R."/>
            <person name="Hittinger C.T."/>
            <person name="Goker M."/>
            <person name="Salamov A."/>
            <person name="Wisecaver J."/>
            <person name="Long T.M."/>
            <person name="Aerts A.L."/>
            <person name="Barry K."/>
            <person name="Choi C."/>
            <person name="Clum A."/>
            <person name="Coughlan A.Y."/>
            <person name="Deshpande S."/>
            <person name="Douglass A.P."/>
            <person name="Hanson S.J."/>
            <person name="Klenk H.-P."/>
            <person name="Labutti K."/>
            <person name="Lapidus A."/>
            <person name="Lindquist E."/>
            <person name="Lipzen A."/>
            <person name="Meier-Kolthoff J.P."/>
            <person name="Ohm R.A."/>
            <person name="Otillar R.P."/>
            <person name="Pangilinan J."/>
            <person name="Peng Y."/>
            <person name="Rokas A."/>
            <person name="Rosa C.A."/>
            <person name="Scheuner C."/>
            <person name="Sibirny A.A."/>
            <person name="Slot J.C."/>
            <person name="Stielow J.B."/>
            <person name="Sun H."/>
            <person name="Kurtzman C.P."/>
            <person name="Blackwell M."/>
            <person name="Grigoriev I.V."/>
            <person name="Jeffries T.W."/>
        </authorList>
    </citation>
    <scope>NUCLEOTIDE SEQUENCE [LARGE SCALE GENOMIC DNA]</scope>
    <source>
        <strain evidence="2">NRRL YB-2248</strain>
    </source>
</reference>
<dbReference type="InterPro" id="IPR023198">
    <property type="entry name" value="PGP-like_dom2"/>
</dbReference>
<dbReference type="InterPro" id="IPR036412">
    <property type="entry name" value="HAD-like_sf"/>
</dbReference>
<dbReference type="GO" id="GO:0050308">
    <property type="term" value="F:sugar-phosphatase activity"/>
    <property type="evidence" value="ECO:0007669"/>
    <property type="project" value="TreeGrafter"/>
</dbReference>
<proteinExistence type="predicted"/>
<dbReference type="Gene3D" id="3.40.50.1000">
    <property type="entry name" value="HAD superfamily/HAD-like"/>
    <property type="match status" value="1"/>
</dbReference>
<dbReference type="SUPFAM" id="SSF56784">
    <property type="entry name" value="HAD-like"/>
    <property type="match status" value="1"/>
</dbReference>
<sequence>MPITQLDFEILEFDLDGTIVDSTQAIEKSWDSILTAHPHLNEKGDFFHQIHGVRVMDVLRKLLPNEYKDDKEIQNAAYDFDRTVSVKYGKLNYPIKGAPQLFSQLEKIPSKPFCIVTSGSSVLAQGHFDNVLFEAGIVKPEIFIVAEDVQQGKPHPQGYLRGASLLQEKLGLDNITKKVVFEDAPAGLEAGNKSGATTIGICSSFDADHLYKCGATYAVEDLSKVKVVNYENNLVTLEVEYIERS</sequence>
<name>A0A1E4T015_9ASCO</name>
<dbReference type="InterPro" id="IPR023214">
    <property type="entry name" value="HAD_sf"/>
</dbReference>
<dbReference type="STRING" id="983967.A0A1E4T015"/>
<accession>A0A1E4T015</accession>
<dbReference type="InterPro" id="IPR006439">
    <property type="entry name" value="HAD-SF_hydro_IA"/>
</dbReference>
<dbReference type="NCBIfam" id="TIGR01509">
    <property type="entry name" value="HAD-SF-IA-v3"/>
    <property type="match status" value="1"/>
</dbReference>
<protein>
    <submittedName>
        <fullName evidence="1">Uncharacterized protein</fullName>
    </submittedName>
</protein>